<keyword evidence="5" id="KW-0255">Endonuclease</keyword>
<comment type="caution">
    <text evidence="8">The sequence shown here is derived from an EMBL/GenBank/DDBJ whole genome shotgun (WGS) entry which is preliminary data.</text>
</comment>
<name>A0A369ACY0_9GAMM</name>
<feature type="domain" description="Replication gene A protein-like" evidence="7">
    <location>
        <begin position="152"/>
        <end position="410"/>
    </location>
</feature>
<evidence type="ECO:0000256" key="6">
    <source>
        <dbReference type="ARBA" id="ARBA00022801"/>
    </source>
</evidence>
<evidence type="ECO:0000256" key="1">
    <source>
        <dbReference type="ARBA" id="ARBA00003293"/>
    </source>
</evidence>
<keyword evidence="3" id="KW-0235">DNA replication</keyword>
<dbReference type="GO" id="GO:0006260">
    <property type="term" value="P:DNA replication"/>
    <property type="evidence" value="ECO:0007669"/>
    <property type="project" value="UniProtKB-KW"/>
</dbReference>
<comment type="similarity">
    <text evidence="2">Belongs to the phage GPA family.</text>
</comment>
<dbReference type="OrthoDB" id="5568266at2"/>
<accession>A0A369ACY0</accession>
<evidence type="ECO:0000313" key="8">
    <source>
        <dbReference type="EMBL" id="RCX07041.1"/>
    </source>
</evidence>
<evidence type="ECO:0000256" key="2">
    <source>
        <dbReference type="ARBA" id="ARBA00009260"/>
    </source>
</evidence>
<dbReference type="Proteomes" id="UP000253506">
    <property type="component" value="Unassembled WGS sequence"/>
</dbReference>
<dbReference type="GO" id="GO:0016787">
    <property type="term" value="F:hydrolase activity"/>
    <property type="evidence" value="ECO:0007669"/>
    <property type="project" value="UniProtKB-KW"/>
</dbReference>
<dbReference type="AlphaFoldDB" id="A0A369ACY0"/>
<dbReference type="RefSeq" id="WP_114411336.1">
    <property type="nucleotide sequence ID" value="NZ_QPJQ01000007.1"/>
</dbReference>
<gene>
    <name evidence="8" type="ORF">DFP77_107141</name>
</gene>
<evidence type="ECO:0000256" key="5">
    <source>
        <dbReference type="ARBA" id="ARBA00022759"/>
    </source>
</evidence>
<keyword evidence="6" id="KW-0378">Hydrolase</keyword>
<evidence type="ECO:0000256" key="4">
    <source>
        <dbReference type="ARBA" id="ARBA00022722"/>
    </source>
</evidence>
<keyword evidence="4" id="KW-0540">Nuclease</keyword>
<evidence type="ECO:0000259" key="7">
    <source>
        <dbReference type="Pfam" id="PF05840"/>
    </source>
</evidence>
<dbReference type="Pfam" id="PF05840">
    <property type="entry name" value="Phage_GPA"/>
    <property type="match status" value="1"/>
</dbReference>
<evidence type="ECO:0000256" key="3">
    <source>
        <dbReference type="ARBA" id="ARBA00022705"/>
    </source>
</evidence>
<dbReference type="InterPro" id="IPR008766">
    <property type="entry name" value="Replication_gene_A-like"/>
</dbReference>
<dbReference type="GO" id="GO:0004519">
    <property type="term" value="F:endonuclease activity"/>
    <property type="evidence" value="ECO:0007669"/>
    <property type="project" value="UniProtKB-KW"/>
</dbReference>
<dbReference type="EMBL" id="QPJQ01000007">
    <property type="protein sequence ID" value="RCX07041.1"/>
    <property type="molecule type" value="Genomic_DNA"/>
</dbReference>
<sequence length="577" mass="66354">MNQPTKECIKWRSELLDGLSPQDVGYLTARLDELDRAKGYVESNSWLRGAIKNVELISRLSVTGMRETVLKEAERRQKREGQAVAYAWVRSVVDRLFFCDEWITDLTGDKLANWANEKSRRFEMSSKGLQARKGLTVFDYVKKEAEAVNANFNQWDDAEKVEALMLRMCTPEWWARQAKRHYRAVENIRRECGQVCNQQSPYVSRWGINRYRKQRQANRAFLESWEAINQHEQSFLLSELADKSISNPIHNKAELSVRIRGLQYLAVQSGHEARFITITCPSKYHPVHKDTGFRNRKFYAFGCPSPREAQQYLNKQWAKIRAAYDREGIKFYGIRTVEPHHDGTPHWHLILFVAKNQSARLLEIAEEYALEVDGHEQGADKSRFDEILLDPEKGGAVAYVAKYIAKNIDGKDANGKPLEILDEETGRTFVDSAERVQAWKARHGIRQFQFLGASSVTVWREIRRLKDSIPKAFSEIYTAAVANDWKRFSELMGSGKGQALRPFYEQGENNQFGEPTMKIKGLWNVFAEYVPTRLFEWTIQRVGAGALSLGAAEPFPRNRVNNCTGGVAPPYQVPIYQ</sequence>
<protein>
    <submittedName>
        <fullName evidence="8">Bacteriophage replication gene A protein</fullName>
    </submittedName>
</protein>
<reference evidence="8 9" key="1">
    <citation type="submission" date="2018-07" db="EMBL/GenBank/DDBJ databases">
        <title>Genomic Encyclopedia of Type Strains, Phase III (KMG-III): the genomes of soil and plant-associated and newly described type strains.</title>
        <authorList>
            <person name="Whitman W."/>
        </authorList>
    </citation>
    <scope>NUCLEOTIDE SEQUENCE [LARGE SCALE GENOMIC DNA]</scope>
    <source>
        <strain evidence="8 9">CECT 7731</strain>
    </source>
</reference>
<evidence type="ECO:0000313" key="9">
    <source>
        <dbReference type="Proteomes" id="UP000253506"/>
    </source>
</evidence>
<organism evidence="8 9">
    <name type="scientific">Marinomonas foliarum</name>
    <dbReference type="NCBI Taxonomy" id="491950"/>
    <lineage>
        <taxon>Bacteria</taxon>
        <taxon>Pseudomonadati</taxon>
        <taxon>Pseudomonadota</taxon>
        <taxon>Gammaproteobacteria</taxon>
        <taxon>Oceanospirillales</taxon>
        <taxon>Oceanospirillaceae</taxon>
        <taxon>Marinomonas</taxon>
    </lineage>
</organism>
<proteinExistence type="inferred from homology"/>
<comment type="function">
    <text evidence="1">Possible endonuclease which induces a single-strand cut and initiates DNA replication.</text>
</comment>